<feature type="compositionally biased region" description="Basic residues" evidence="1">
    <location>
        <begin position="167"/>
        <end position="177"/>
    </location>
</feature>
<reference evidence="3" key="1">
    <citation type="submission" date="2016-11" db="UniProtKB">
        <authorList>
            <consortium name="WormBaseParasite"/>
        </authorList>
    </citation>
    <scope>IDENTIFICATION</scope>
</reference>
<feature type="compositionally biased region" description="Low complexity" evidence="1">
    <location>
        <begin position="152"/>
        <end position="165"/>
    </location>
</feature>
<feature type="region of interest" description="Disordered" evidence="1">
    <location>
        <begin position="125"/>
        <end position="234"/>
    </location>
</feature>
<dbReference type="InterPro" id="IPR026971">
    <property type="entry name" value="CND1/NCAPD3"/>
</dbReference>
<dbReference type="Proteomes" id="UP000095287">
    <property type="component" value="Unplaced"/>
</dbReference>
<dbReference type="AlphaFoldDB" id="A0A1I8A8H7"/>
<keyword evidence="2" id="KW-1185">Reference proteome</keyword>
<protein>
    <submittedName>
        <fullName evidence="3">Cnd3 domain-containing protein</fullName>
    </submittedName>
</protein>
<dbReference type="PANTHER" id="PTHR14222">
    <property type="entry name" value="CONDENSIN"/>
    <property type="match status" value="1"/>
</dbReference>
<evidence type="ECO:0000313" key="3">
    <source>
        <dbReference type="WBParaSite" id="L893_g33648.t1"/>
    </source>
</evidence>
<dbReference type="GO" id="GO:0007076">
    <property type="term" value="P:mitotic chromosome condensation"/>
    <property type="evidence" value="ECO:0007669"/>
    <property type="project" value="InterPro"/>
</dbReference>
<dbReference type="GO" id="GO:0042393">
    <property type="term" value="F:histone binding"/>
    <property type="evidence" value="ECO:0007669"/>
    <property type="project" value="TreeGrafter"/>
</dbReference>
<proteinExistence type="predicted"/>
<dbReference type="GO" id="GO:0010032">
    <property type="term" value="P:meiotic chromosome condensation"/>
    <property type="evidence" value="ECO:0007669"/>
    <property type="project" value="TreeGrafter"/>
</dbReference>
<evidence type="ECO:0000256" key="1">
    <source>
        <dbReference type="SAM" id="MobiDB-lite"/>
    </source>
</evidence>
<dbReference type="PANTHER" id="PTHR14222:SF2">
    <property type="entry name" value="CONDENSIN COMPLEX SUBUNIT 1"/>
    <property type="match status" value="1"/>
</dbReference>
<dbReference type="WBParaSite" id="L893_g33648.t1">
    <property type="protein sequence ID" value="L893_g33648.t1"/>
    <property type="gene ID" value="L893_g33648"/>
</dbReference>
<dbReference type="GO" id="GO:0000779">
    <property type="term" value="C:condensed chromosome, centromeric region"/>
    <property type="evidence" value="ECO:0007669"/>
    <property type="project" value="TreeGrafter"/>
</dbReference>
<feature type="compositionally biased region" description="Acidic residues" evidence="1">
    <location>
        <begin position="131"/>
        <end position="149"/>
    </location>
</feature>
<name>A0A1I8A8H7_9BILA</name>
<dbReference type="GO" id="GO:0000796">
    <property type="term" value="C:condensin complex"/>
    <property type="evidence" value="ECO:0007669"/>
    <property type="project" value="TreeGrafter"/>
</dbReference>
<accession>A0A1I8A8H7</accession>
<organism evidence="2 3">
    <name type="scientific">Steinernema glaseri</name>
    <dbReference type="NCBI Taxonomy" id="37863"/>
    <lineage>
        <taxon>Eukaryota</taxon>
        <taxon>Metazoa</taxon>
        <taxon>Ecdysozoa</taxon>
        <taxon>Nematoda</taxon>
        <taxon>Chromadorea</taxon>
        <taxon>Rhabditida</taxon>
        <taxon>Tylenchina</taxon>
        <taxon>Panagrolaimomorpha</taxon>
        <taxon>Strongyloidoidea</taxon>
        <taxon>Steinernematidae</taxon>
        <taxon>Steinernema</taxon>
    </lineage>
</organism>
<evidence type="ECO:0000313" key="2">
    <source>
        <dbReference type="Proteomes" id="UP000095287"/>
    </source>
</evidence>
<sequence>MRIDSRYVKLFEEIMGFLLRFITKDKQVDALFEKICQRFIHAENAGKDGGKILAECFSYCLSILPLTAKTIFILNDNMSHVKPFLTSRRVFKNFTNMIQNNRRNAKSGELKDAIEELEETLTKIHAKIGDENEDEVEDREDSEEYSDDDAAIRSISRSVSRAVSRTPAKRPSSRHSSKTPAKSGRATPAKSGRSTPSHSSSMKKIPSSRMGSKGPPKKSSAQRRIFIESDSDSD</sequence>
<feature type="compositionally biased region" description="Low complexity" evidence="1">
    <location>
        <begin position="196"/>
        <end position="208"/>
    </location>
</feature>